<protein>
    <recommendedName>
        <fullName evidence="11">Tat pathway signal sequence</fullName>
    </recommendedName>
</protein>
<evidence type="ECO:0008006" key="11">
    <source>
        <dbReference type="Google" id="ProtNLM"/>
    </source>
</evidence>
<sequence>MSLLEEKPRFSGFLELEASNQPLLPGSKTLRRRGHTVRHHLYRLLPYVLALLATTNIVTLAFVFAKHPCPSSSPIYPKLEGVDETYRWTQFTSTLFSQSQYVARPSPEVDSLWKDLGAEIDDILIPAHYGKAADVSPGHAFVEFEPGNPSFVVSVEAFHQLHCLNLLRKSLFYNADYYKGLGVKEFRNHGTMLQMHIDHCLDMLRERLMCTADAGILPSFYTIYNTTTPDFKRDHHCRDYGSLQAWGRAAKALPKGMVLSPPEGAFVLEHVP</sequence>
<evidence type="ECO:0000256" key="1">
    <source>
        <dbReference type="ARBA" id="ARBA00004167"/>
    </source>
</evidence>
<reference evidence="9" key="1">
    <citation type="journal article" date="2023" name="Mol. Phylogenet. Evol.">
        <title>Genome-scale phylogeny and comparative genomics of the fungal order Sordariales.</title>
        <authorList>
            <person name="Hensen N."/>
            <person name="Bonometti L."/>
            <person name="Westerberg I."/>
            <person name="Brannstrom I.O."/>
            <person name="Guillou S."/>
            <person name="Cros-Aarteil S."/>
            <person name="Calhoun S."/>
            <person name="Haridas S."/>
            <person name="Kuo A."/>
            <person name="Mondo S."/>
            <person name="Pangilinan J."/>
            <person name="Riley R."/>
            <person name="LaButti K."/>
            <person name="Andreopoulos B."/>
            <person name="Lipzen A."/>
            <person name="Chen C."/>
            <person name="Yan M."/>
            <person name="Daum C."/>
            <person name="Ng V."/>
            <person name="Clum A."/>
            <person name="Steindorff A."/>
            <person name="Ohm R.A."/>
            <person name="Martin F."/>
            <person name="Silar P."/>
            <person name="Natvig D.O."/>
            <person name="Lalanne C."/>
            <person name="Gautier V."/>
            <person name="Ament-Velasquez S.L."/>
            <person name="Kruys A."/>
            <person name="Hutchinson M.I."/>
            <person name="Powell A.J."/>
            <person name="Barry K."/>
            <person name="Miller A.N."/>
            <person name="Grigoriev I.V."/>
            <person name="Debuchy R."/>
            <person name="Gladieux P."/>
            <person name="Hiltunen Thoren M."/>
            <person name="Johannesson H."/>
        </authorList>
    </citation>
    <scope>NUCLEOTIDE SEQUENCE</scope>
    <source>
        <strain evidence="9">CBS 955.72</strain>
    </source>
</reference>
<evidence type="ECO:0000256" key="6">
    <source>
        <dbReference type="ARBA" id="ARBA00023180"/>
    </source>
</evidence>
<dbReference type="InterPro" id="IPR021765">
    <property type="entry name" value="UstYa-like"/>
</dbReference>
<proteinExistence type="inferred from homology"/>
<evidence type="ECO:0000256" key="7">
    <source>
        <dbReference type="ARBA" id="ARBA00035112"/>
    </source>
</evidence>
<evidence type="ECO:0000256" key="4">
    <source>
        <dbReference type="ARBA" id="ARBA00023026"/>
    </source>
</evidence>
<dbReference type="AlphaFoldDB" id="A0AAJ0HPA7"/>
<keyword evidence="3 8" id="KW-1133">Transmembrane helix</keyword>
<name>A0AAJ0HPA7_9PEZI</name>
<keyword evidence="10" id="KW-1185">Reference proteome</keyword>
<reference evidence="9" key="2">
    <citation type="submission" date="2023-06" db="EMBL/GenBank/DDBJ databases">
        <authorList>
            <consortium name="Lawrence Berkeley National Laboratory"/>
            <person name="Haridas S."/>
            <person name="Hensen N."/>
            <person name="Bonometti L."/>
            <person name="Westerberg I."/>
            <person name="Brannstrom I.O."/>
            <person name="Guillou S."/>
            <person name="Cros-Aarteil S."/>
            <person name="Calhoun S."/>
            <person name="Kuo A."/>
            <person name="Mondo S."/>
            <person name="Pangilinan J."/>
            <person name="Riley R."/>
            <person name="Labutti K."/>
            <person name="Andreopoulos B."/>
            <person name="Lipzen A."/>
            <person name="Chen C."/>
            <person name="Yanf M."/>
            <person name="Daum C."/>
            <person name="Ng V."/>
            <person name="Clum A."/>
            <person name="Steindorff A."/>
            <person name="Ohm R."/>
            <person name="Martin F."/>
            <person name="Silar P."/>
            <person name="Natvig D."/>
            <person name="Lalanne C."/>
            <person name="Gautier V."/>
            <person name="Ament-Velasquez S.L."/>
            <person name="Kruys A."/>
            <person name="Hutchinson M.I."/>
            <person name="Powell A.J."/>
            <person name="Barry K."/>
            <person name="Miller A.N."/>
            <person name="Grigoriev I.V."/>
            <person name="Debuchy R."/>
            <person name="Gladieux P."/>
            <person name="Thoren M.H."/>
            <person name="Johannesson H."/>
        </authorList>
    </citation>
    <scope>NUCLEOTIDE SEQUENCE</scope>
    <source>
        <strain evidence="9">CBS 955.72</strain>
    </source>
</reference>
<organism evidence="9 10">
    <name type="scientific">Lasiosphaeria hispida</name>
    <dbReference type="NCBI Taxonomy" id="260671"/>
    <lineage>
        <taxon>Eukaryota</taxon>
        <taxon>Fungi</taxon>
        <taxon>Dikarya</taxon>
        <taxon>Ascomycota</taxon>
        <taxon>Pezizomycotina</taxon>
        <taxon>Sordariomycetes</taxon>
        <taxon>Sordariomycetidae</taxon>
        <taxon>Sordariales</taxon>
        <taxon>Lasiosphaeriaceae</taxon>
        <taxon>Lasiosphaeria</taxon>
    </lineage>
</organism>
<dbReference type="PANTHER" id="PTHR33365:SF13">
    <property type="entry name" value="TAT PATHWAY SIGNAL SEQUENCE"/>
    <property type="match status" value="1"/>
</dbReference>
<evidence type="ECO:0000256" key="3">
    <source>
        <dbReference type="ARBA" id="ARBA00022989"/>
    </source>
</evidence>
<evidence type="ECO:0000313" key="9">
    <source>
        <dbReference type="EMBL" id="KAK3358678.1"/>
    </source>
</evidence>
<evidence type="ECO:0000256" key="2">
    <source>
        <dbReference type="ARBA" id="ARBA00022692"/>
    </source>
</evidence>
<evidence type="ECO:0000256" key="5">
    <source>
        <dbReference type="ARBA" id="ARBA00023136"/>
    </source>
</evidence>
<keyword evidence="6" id="KW-0325">Glycoprotein</keyword>
<keyword evidence="2 8" id="KW-0812">Transmembrane</keyword>
<feature type="transmembrane region" description="Helical" evidence="8">
    <location>
        <begin position="41"/>
        <end position="65"/>
    </location>
</feature>
<gene>
    <name evidence="9" type="ORF">B0T25DRAFT_530902</name>
</gene>
<comment type="caution">
    <text evidence="9">The sequence shown here is derived from an EMBL/GenBank/DDBJ whole genome shotgun (WGS) entry which is preliminary data.</text>
</comment>
<dbReference type="PANTHER" id="PTHR33365">
    <property type="entry name" value="YALI0B05434P"/>
    <property type="match status" value="1"/>
</dbReference>
<keyword evidence="5 8" id="KW-0472">Membrane</keyword>
<evidence type="ECO:0000313" key="10">
    <source>
        <dbReference type="Proteomes" id="UP001275084"/>
    </source>
</evidence>
<comment type="similarity">
    <text evidence="7">Belongs to the ustYa family.</text>
</comment>
<evidence type="ECO:0000256" key="8">
    <source>
        <dbReference type="SAM" id="Phobius"/>
    </source>
</evidence>
<dbReference type="GO" id="GO:0043386">
    <property type="term" value="P:mycotoxin biosynthetic process"/>
    <property type="evidence" value="ECO:0007669"/>
    <property type="project" value="InterPro"/>
</dbReference>
<accession>A0AAJ0HPA7</accession>
<keyword evidence="4" id="KW-0843">Virulence</keyword>
<dbReference type="GO" id="GO:0016020">
    <property type="term" value="C:membrane"/>
    <property type="evidence" value="ECO:0007669"/>
    <property type="project" value="UniProtKB-SubCell"/>
</dbReference>
<dbReference type="Proteomes" id="UP001275084">
    <property type="component" value="Unassembled WGS sequence"/>
</dbReference>
<dbReference type="EMBL" id="JAUIQD010000002">
    <property type="protein sequence ID" value="KAK3358678.1"/>
    <property type="molecule type" value="Genomic_DNA"/>
</dbReference>
<dbReference type="Pfam" id="PF11807">
    <property type="entry name" value="UstYa"/>
    <property type="match status" value="1"/>
</dbReference>
<comment type="subcellular location">
    <subcellularLocation>
        <location evidence="1">Membrane</location>
        <topology evidence="1">Single-pass membrane protein</topology>
    </subcellularLocation>
</comment>